<sequence length="57" mass="6264">MRRGIFKTGLDRVVFVVLFISIHAAVVGSSYRATWYDPLTASAKFPGPDQPPAADRN</sequence>
<dbReference type="AlphaFoldDB" id="A0A067SNX1"/>
<evidence type="ECO:0000256" key="1">
    <source>
        <dbReference type="SAM" id="Phobius"/>
    </source>
</evidence>
<organism evidence="2 3">
    <name type="scientific">Galerina marginata (strain CBS 339.88)</name>
    <dbReference type="NCBI Taxonomy" id="685588"/>
    <lineage>
        <taxon>Eukaryota</taxon>
        <taxon>Fungi</taxon>
        <taxon>Dikarya</taxon>
        <taxon>Basidiomycota</taxon>
        <taxon>Agaricomycotina</taxon>
        <taxon>Agaricomycetes</taxon>
        <taxon>Agaricomycetidae</taxon>
        <taxon>Agaricales</taxon>
        <taxon>Agaricineae</taxon>
        <taxon>Strophariaceae</taxon>
        <taxon>Galerina</taxon>
    </lineage>
</organism>
<dbReference type="EMBL" id="KL142391">
    <property type="protein sequence ID" value="KDR71742.1"/>
    <property type="molecule type" value="Genomic_DNA"/>
</dbReference>
<accession>A0A067SNX1</accession>
<keyword evidence="3" id="KW-1185">Reference proteome</keyword>
<dbReference type="HOGENOM" id="CLU_2996627_0_0_1"/>
<evidence type="ECO:0000313" key="3">
    <source>
        <dbReference type="Proteomes" id="UP000027222"/>
    </source>
</evidence>
<keyword evidence="1" id="KW-0472">Membrane</keyword>
<gene>
    <name evidence="2" type="ORF">GALMADRAFT_253488</name>
</gene>
<reference evidence="3" key="1">
    <citation type="journal article" date="2014" name="Proc. Natl. Acad. Sci. U.S.A.">
        <title>Extensive sampling of basidiomycete genomes demonstrates inadequacy of the white-rot/brown-rot paradigm for wood decay fungi.</title>
        <authorList>
            <person name="Riley R."/>
            <person name="Salamov A.A."/>
            <person name="Brown D.W."/>
            <person name="Nagy L.G."/>
            <person name="Floudas D."/>
            <person name="Held B.W."/>
            <person name="Levasseur A."/>
            <person name="Lombard V."/>
            <person name="Morin E."/>
            <person name="Otillar R."/>
            <person name="Lindquist E.A."/>
            <person name="Sun H."/>
            <person name="LaButti K.M."/>
            <person name="Schmutz J."/>
            <person name="Jabbour D."/>
            <person name="Luo H."/>
            <person name="Baker S.E."/>
            <person name="Pisabarro A.G."/>
            <person name="Walton J.D."/>
            <person name="Blanchette R.A."/>
            <person name="Henrissat B."/>
            <person name="Martin F."/>
            <person name="Cullen D."/>
            <person name="Hibbett D.S."/>
            <person name="Grigoriev I.V."/>
        </authorList>
    </citation>
    <scope>NUCLEOTIDE SEQUENCE [LARGE SCALE GENOMIC DNA]</scope>
    <source>
        <strain evidence="3">CBS 339.88</strain>
    </source>
</reference>
<evidence type="ECO:0000313" key="2">
    <source>
        <dbReference type="EMBL" id="KDR71742.1"/>
    </source>
</evidence>
<name>A0A067SNX1_GALM3</name>
<keyword evidence="1" id="KW-1133">Transmembrane helix</keyword>
<protein>
    <submittedName>
        <fullName evidence="2">Uncharacterized protein</fullName>
    </submittedName>
</protein>
<dbReference type="Proteomes" id="UP000027222">
    <property type="component" value="Unassembled WGS sequence"/>
</dbReference>
<keyword evidence="1" id="KW-0812">Transmembrane</keyword>
<proteinExistence type="predicted"/>
<feature type="transmembrane region" description="Helical" evidence="1">
    <location>
        <begin position="12"/>
        <end position="31"/>
    </location>
</feature>